<dbReference type="PANTHER" id="PTHR43332">
    <property type="entry name" value="INNER MEMBRANE TRANSPORT PERMEASE YADH-RELATED"/>
    <property type="match status" value="1"/>
</dbReference>
<evidence type="ECO:0000256" key="5">
    <source>
        <dbReference type="RuleBase" id="RU361157"/>
    </source>
</evidence>
<feature type="transmembrane region" description="Helical" evidence="5">
    <location>
        <begin position="253"/>
        <end position="272"/>
    </location>
</feature>
<reference evidence="8" key="1">
    <citation type="submission" date="2016-11" db="EMBL/GenBank/DDBJ databases">
        <authorList>
            <person name="Varghese N."/>
            <person name="Submissions S."/>
        </authorList>
    </citation>
    <scope>NUCLEOTIDE SEQUENCE [LARGE SCALE GENOMIC DNA]</scope>
    <source>
        <strain evidence="8">DSM 16057</strain>
    </source>
</reference>
<evidence type="ECO:0000256" key="1">
    <source>
        <dbReference type="ARBA" id="ARBA00004141"/>
    </source>
</evidence>
<dbReference type="STRING" id="1121432.SAMN02745219_03150"/>
<dbReference type="Proteomes" id="UP000184529">
    <property type="component" value="Unassembled WGS sequence"/>
</dbReference>
<accession>A0A1M6LHL4</accession>
<dbReference type="PRINTS" id="PR00164">
    <property type="entry name" value="ABC2TRNSPORT"/>
</dbReference>
<gene>
    <name evidence="7" type="ORF">SAMN02745219_03150</name>
</gene>
<dbReference type="InterPro" id="IPR052522">
    <property type="entry name" value="ABC-2_transport_permease"/>
</dbReference>
<evidence type="ECO:0000256" key="2">
    <source>
        <dbReference type="ARBA" id="ARBA00022692"/>
    </source>
</evidence>
<keyword evidence="5" id="KW-1003">Cell membrane</keyword>
<comment type="similarity">
    <text evidence="5">Belongs to the ABC-2 integral membrane protein family.</text>
</comment>
<comment type="subcellular location">
    <subcellularLocation>
        <location evidence="5">Cell membrane</location>
        <topology evidence="5">Multi-pass membrane protein</topology>
    </subcellularLocation>
    <subcellularLocation>
        <location evidence="1">Membrane</location>
        <topology evidence="1">Multi-pass membrane protein</topology>
    </subcellularLocation>
</comment>
<dbReference type="AlphaFoldDB" id="A0A1M6LHL4"/>
<feature type="transmembrane region" description="Helical" evidence="5">
    <location>
        <begin position="132"/>
        <end position="158"/>
    </location>
</feature>
<evidence type="ECO:0000259" key="6">
    <source>
        <dbReference type="PROSITE" id="PS51012"/>
    </source>
</evidence>
<evidence type="ECO:0000313" key="8">
    <source>
        <dbReference type="Proteomes" id="UP000184529"/>
    </source>
</evidence>
<feature type="transmembrane region" description="Helical" evidence="5">
    <location>
        <begin position="84"/>
        <end position="111"/>
    </location>
</feature>
<evidence type="ECO:0000256" key="4">
    <source>
        <dbReference type="ARBA" id="ARBA00023136"/>
    </source>
</evidence>
<dbReference type="Pfam" id="PF01061">
    <property type="entry name" value="ABC2_membrane"/>
    <property type="match status" value="1"/>
</dbReference>
<dbReference type="InterPro" id="IPR013525">
    <property type="entry name" value="ABC2_TM"/>
</dbReference>
<keyword evidence="4 5" id="KW-0472">Membrane</keyword>
<keyword evidence="5" id="KW-0813">Transport</keyword>
<feature type="transmembrane region" description="Helical" evidence="5">
    <location>
        <begin position="164"/>
        <end position="190"/>
    </location>
</feature>
<dbReference type="EMBL" id="FQZM01000051">
    <property type="protein sequence ID" value="SHJ70702.1"/>
    <property type="molecule type" value="Genomic_DNA"/>
</dbReference>
<proteinExistence type="inferred from homology"/>
<dbReference type="OrthoDB" id="111284at2"/>
<feature type="transmembrane region" description="Helical" evidence="5">
    <location>
        <begin position="197"/>
        <end position="215"/>
    </location>
</feature>
<feature type="domain" description="ABC transmembrane type-2" evidence="6">
    <location>
        <begin position="53"/>
        <end position="275"/>
    </location>
</feature>
<dbReference type="RefSeq" id="WP_072871032.1">
    <property type="nucleotide sequence ID" value="NZ_FQZM01000051.1"/>
</dbReference>
<dbReference type="PROSITE" id="PS51012">
    <property type="entry name" value="ABC_TM2"/>
    <property type="match status" value="1"/>
</dbReference>
<feature type="transmembrane region" description="Helical" evidence="5">
    <location>
        <begin position="51"/>
        <end position="72"/>
    </location>
</feature>
<keyword evidence="8" id="KW-1185">Reference proteome</keyword>
<protein>
    <recommendedName>
        <fullName evidence="5">Transport permease protein</fullName>
    </recommendedName>
</protein>
<dbReference type="InterPro" id="IPR000412">
    <property type="entry name" value="ABC_2_transport"/>
</dbReference>
<evidence type="ECO:0000313" key="7">
    <source>
        <dbReference type="EMBL" id="SHJ70702.1"/>
    </source>
</evidence>
<name>A0A1M6LHL4_9FIRM</name>
<dbReference type="GO" id="GO:0140359">
    <property type="term" value="F:ABC-type transporter activity"/>
    <property type="evidence" value="ECO:0007669"/>
    <property type="project" value="InterPro"/>
</dbReference>
<evidence type="ECO:0000256" key="3">
    <source>
        <dbReference type="ARBA" id="ARBA00022989"/>
    </source>
</evidence>
<keyword evidence="3 5" id="KW-1133">Transmembrane helix</keyword>
<dbReference type="InterPro" id="IPR047817">
    <property type="entry name" value="ABC2_TM_bact-type"/>
</dbReference>
<keyword evidence="2 5" id="KW-0812">Transmembrane</keyword>
<dbReference type="PANTHER" id="PTHR43332:SF2">
    <property type="entry name" value="INNER MEMBRANE TRANSPORT PERMEASE YADH"/>
    <property type="match status" value="1"/>
</dbReference>
<organism evidence="7 8">
    <name type="scientific">Desulfofundulus thermosubterraneus DSM 16057</name>
    <dbReference type="NCBI Taxonomy" id="1121432"/>
    <lineage>
        <taxon>Bacteria</taxon>
        <taxon>Bacillati</taxon>
        <taxon>Bacillota</taxon>
        <taxon>Clostridia</taxon>
        <taxon>Eubacteriales</taxon>
        <taxon>Peptococcaceae</taxon>
        <taxon>Desulfofundulus</taxon>
    </lineage>
</organism>
<sequence length="278" mass="30894">MKQGNWLQSKKLSIGEGTPLAGGPFRVWSPLARLDWLPIVLAMGMVWRRRWWRFLIGGLNRPLIFLVIFAWNLGDKTATATGSYLGFLVPGLVVMAAVSASYADLVNWFTLRRTFYRVLDEYLLAPISNRSLLTGHMLGAGIKGFLTSLVVFLTASLLVKGFQFSILCFIQLLIICLTFACLAVAVAMVAGGDKDTLMFTNLIVFPMTFFCGTFFPVEQLPGPLECLSWGLPLTAATCNLRALVLTGTGKPGWFFQSLGWLAGLYLVAYFLLRWRLED</sequence>
<dbReference type="GO" id="GO:0043190">
    <property type="term" value="C:ATP-binding cassette (ABC) transporter complex"/>
    <property type="evidence" value="ECO:0007669"/>
    <property type="project" value="InterPro"/>
</dbReference>